<dbReference type="PANTHER" id="PTHR21685">
    <property type="entry name" value="TON-B BOX DOMAIN"/>
    <property type="match status" value="1"/>
</dbReference>
<dbReference type="AlphaFoldDB" id="A0AAD9P2A4"/>
<proteinExistence type="predicted"/>
<feature type="region of interest" description="Disordered" evidence="1">
    <location>
        <begin position="286"/>
        <end position="319"/>
    </location>
</feature>
<dbReference type="InterPro" id="IPR026671">
    <property type="entry name" value="PPP1R18/Tprn"/>
</dbReference>
<keyword evidence="3" id="KW-1185">Reference proteome</keyword>
<feature type="compositionally biased region" description="Polar residues" evidence="1">
    <location>
        <begin position="508"/>
        <end position="529"/>
    </location>
</feature>
<feature type="region of interest" description="Disordered" evidence="1">
    <location>
        <begin position="672"/>
        <end position="695"/>
    </location>
</feature>
<feature type="compositionally biased region" description="Basic and acidic residues" evidence="1">
    <location>
        <begin position="16"/>
        <end position="38"/>
    </location>
</feature>
<feature type="region of interest" description="Disordered" evidence="1">
    <location>
        <begin position="374"/>
        <end position="430"/>
    </location>
</feature>
<feature type="region of interest" description="Disordered" evidence="1">
    <location>
        <begin position="16"/>
        <end position="94"/>
    </location>
</feature>
<sequence length="728" mass="79685">MLADVSSVPAWKQALLERKRQHDEEARQKQEEEVKRLADMPAWKRNILGKKQQQKSSMVFLSAPSSTVKHRSSSRSSTSVDCFPCSPTSPGVRSPVSPIVVDDVFPDPQIAVQRTSQTETDDVAVAEEHISTVYQNPWFRSQGLRKKPKPQRTVSSPDYIYNSENRSSSISSDSHQKQLDQNDNYNMDNIDCADAEEVTYGKGFVHKLLEKFKHLTAKEQADMFSFEKKRTQSTDSVLVHDDFQNDRFNRDRRLSGSDKTDVAHAFDLSQKRAKSVDNLSLPLKVYDSQTPENNTETTSPVSSPVENGSCATSNGVSGTTSEHVVIDRLAADADVNDSVQITVPDTVVNGETIVEDEQDTGTLRSIVLDRRSKFEKLGPLKPKRKAPLPPSPQPNASLDNPFTKNKVSNTEATQPSVDNHSTAKTVPEMVTSNNTGTVVVCNGVADQTEPDLAVSSSQVSQQTAKPEVSLPNIPSASKSWSLPGSKSDTTVKSQPRRDITDTPPAVTSPLSPNSSRSFLYRTLSNTEVRSSNAAVTKTASATKKGPQKDERTSDAGRQNLNLHLNGNSAPPHGKSVPSHNTTVFGGQAVLKKTTKRPASSGPGSLLIRPASNLVVGNSTSQYLKLNKYNDITKGEFAPANKKPSYYDDEYSDDEDDVPVTNIDDYLADDMPVTDIDSQMSPREGTVEDAPRQRKRSKFDFAGAGVTFGKNLLTKTPGRNVSSLLTCKQ</sequence>
<reference evidence="2" key="1">
    <citation type="journal article" date="2023" name="Mol. Biol. Evol.">
        <title>Third-Generation Sequencing Reveals the Adaptive Role of the Epigenome in Three Deep-Sea Polychaetes.</title>
        <authorList>
            <person name="Perez M."/>
            <person name="Aroh O."/>
            <person name="Sun Y."/>
            <person name="Lan Y."/>
            <person name="Juniper S.K."/>
            <person name="Young C.R."/>
            <person name="Angers B."/>
            <person name="Qian P.Y."/>
        </authorList>
    </citation>
    <scope>NUCLEOTIDE SEQUENCE</scope>
    <source>
        <strain evidence="2">R07B-5</strain>
    </source>
</reference>
<feature type="compositionally biased region" description="Polar residues" evidence="1">
    <location>
        <begin position="555"/>
        <end position="568"/>
    </location>
</feature>
<name>A0AAD9P2A4_RIDPI</name>
<feature type="compositionally biased region" description="Low complexity" evidence="1">
    <location>
        <begin position="163"/>
        <end position="173"/>
    </location>
</feature>
<accession>A0AAD9P2A4</accession>
<dbReference type="Proteomes" id="UP001209878">
    <property type="component" value="Unassembled WGS sequence"/>
</dbReference>
<evidence type="ECO:0000256" key="1">
    <source>
        <dbReference type="SAM" id="MobiDB-lite"/>
    </source>
</evidence>
<evidence type="ECO:0000313" key="3">
    <source>
        <dbReference type="Proteomes" id="UP001209878"/>
    </source>
</evidence>
<feature type="compositionally biased region" description="Polar residues" evidence="1">
    <location>
        <begin position="287"/>
        <end position="319"/>
    </location>
</feature>
<feature type="compositionally biased region" description="Polar residues" evidence="1">
    <location>
        <begin position="395"/>
        <end position="424"/>
    </location>
</feature>
<dbReference type="PANTHER" id="PTHR21685:SF2">
    <property type="match status" value="1"/>
</dbReference>
<feature type="compositionally biased region" description="Low complexity" evidence="1">
    <location>
        <begin position="530"/>
        <end position="544"/>
    </location>
</feature>
<feature type="compositionally biased region" description="Polar residues" evidence="1">
    <location>
        <begin position="472"/>
        <end position="493"/>
    </location>
</feature>
<comment type="caution">
    <text evidence="2">The sequence shown here is derived from an EMBL/GenBank/DDBJ whole genome shotgun (WGS) entry which is preliminary data.</text>
</comment>
<feature type="region of interest" description="Disordered" evidence="1">
    <location>
        <begin position="141"/>
        <end position="185"/>
    </location>
</feature>
<feature type="region of interest" description="Disordered" evidence="1">
    <location>
        <begin position="634"/>
        <end position="656"/>
    </location>
</feature>
<feature type="region of interest" description="Disordered" evidence="1">
    <location>
        <begin position="452"/>
        <end position="581"/>
    </location>
</feature>
<protein>
    <submittedName>
        <fullName evidence="2">Uncharacterized protein</fullName>
    </submittedName>
</protein>
<feature type="compositionally biased region" description="Acidic residues" evidence="1">
    <location>
        <begin position="646"/>
        <end position="656"/>
    </location>
</feature>
<organism evidence="2 3">
    <name type="scientific">Ridgeia piscesae</name>
    <name type="common">Tubeworm</name>
    <dbReference type="NCBI Taxonomy" id="27915"/>
    <lineage>
        <taxon>Eukaryota</taxon>
        <taxon>Metazoa</taxon>
        <taxon>Spiralia</taxon>
        <taxon>Lophotrochozoa</taxon>
        <taxon>Annelida</taxon>
        <taxon>Polychaeta</taxon>
        <taxon>Sedentaria</taxon>
        <taxon>Canalipalpata</taxon>
        <taxon>Sabellida</taxon>
        <taxon>Siboglinidae</taxon>
        <taxon>Ridgeia</taxon>
    </lineage>
</organism>
<evidence type="ECO:0000313" key="2">
    <source>
        <dbReference type="EMBL" id="KAK2186716.1"/>
    </source>
</evidence>
<gene>
    <name evidence="2" type="ORF">NP493_193g04016</name>
</gene>
<dbReference type="EMBL" id="JAODUO010000191">
    <property type="protein sequence ID" value="KAK2186716.1"/>
    <property type="molecule type" value="Genomic_DNA"/>
</dbReference>